<dbReference type="GO" id="GO:0046983">
    <property type="term" value="F:protein dimerization activity"/>
    <property type="evidence" value="ECO:0007669"/>
    <property type="project" value="InterPro"/>
</dbReference>
<evidence type="ECO:0000256" key="3">
    <source>
        <dbReference type="ARBA" id="ARBA00022821"/>
    </source>
</evidence>
<dbReference type="AlphaFoldDB" id="A0A8S2AWK5"/>
<dbReference type="PROSITE" id="PS50066">
    <property type="entry name" value="MADS_BOX_2"/>
    <property type="match status" value="1"/>
</dbReference>
<evidence type="ECO:0000256" key="6">
    <source>
        <dbReference type="ARBA" id="ARBA00023163"/>
    </source>
</evidence>
<feature type="domain" description="MADS-box" evidence="8">
    <location>
        <begin position="20"/>
        <end position="62"/>
    </location>
</feature>
<dbReference type="InterPro" id="IPR032675">
    <property type="entry name" value="LRR_dom_sf"/>
</dbReference>
<evidence type="ECO:0000256" key="7">
    <source>
        <dbReference type="ARBA" id="ARBA00023242"/>
    </source>
</evidence>
<dbReference type="InterPro" id="IPR002100">
    <property type="entry name" value="TF_MADSbox"/>
</dbReference>
<reference evidence="9" key="1">
    <citation type="submission" date="2021-01" db="EMBL/GenBank/DDBJ databases">
        <authorList>
            <person name="Bezrukov I."/>
        </authorList>
    </citation>
    <scope>NUCLEOTIDE SEQUENCE</scope>
</reference>
<organism evidence="9 10">
    <name type="scientific">Arabidopsis arenosa</name>
    <name type="common">Sand rock-cress</name>
    <name type="synonym">Cardaminopsis arenosa</name>
    <dbReference type="NCBI Taxonomy" id="38785"/>
    <lineage>
        <taxon>Eukaryota</taxon>
        <taxon>Viridiplantae</taxon>
        <taxon>Streptophyta</taxon>
        <taxon>Embryophyta</taxon>
        <taxon>Tracheophyta</taxon>
        <taxon>Spermatophyta</taxon>
        <taxon>Magnoliopsida</taxon>
        <taxon>eudicotyledons</taxon>
        <taxon>Gunneridae</taxon>
        <taxon>Pentapetalae</taxon>
        <taxon>rosids</taxon>
        <taxon>malvids</taxon>
        <taxon>Brassicales</taxon>
        <taxon>Brassicaceae</taxon>
        <taxon>Camelineae</taxon>
        <taxon>Arabidopsis</taxon>
    </lineage>
</organism>
<dbReference type="EMBL" id="LR999457">
    <property type="protein sequence ID" value="CAE6204265.1"/>
    <property type="molecule type" value="Genomic_DNA"/>
</dbReference>
<gene>
    <name evidence="9" type="ORF">AARE701A_LOCUS20045</name>
</gene>
<dbReference type="SMART" id="SM00432">
    <property type="entry name" value="MADS"/>
    <property type="match status" value="1"/>
</dbReference>
<keyword evidence="4" id="KW-0805">Transcription regulation</keyword>
<keyword evidence="6" id="KW-0804">Transcription</keyword>
<protein>
    <recommendedName>
        <fullName evidence="8">MADS-box domain-containing protein</fullName>
    </recommendedName>
</protein>
<evidence type="ECO:0000313" key="9">
    <source>
        <dbReference type="EMBL" id="CAE6204265.1"/>
    </source>
</evidence>
<dbReference type="Gene3D" id="3.80.10.10">
    <property type="entry name" value="Ribonuclease Inhibitor"/>
    <property type="match status" value="2"/>
</dbReference>
<evidence type="ECO:0000256" key="2">
    <source>
        <dbReference type="ARBA" id="ARBA00022737"/>
    </source>
</evidence>
<dbReference type="PANTHER" id="PTHR36766">
    <property type="entry name" value="PLANT BROAD-SPECTRUM MILDEW RESISTANCE PROTEIN RPW8"/>
    <property type="match status" value="1"/>
</dbReference>
<dbReference type="GO" id="GO:0000981">
    <property type="term" value="F:DNA-binding transcription factor activity, RNA polymerase II-specific"/>
    <property type="evidence" value="ECO:0007669"/>
    <property type="project" value="InterPro"/>
</dbReference>
<keyword evidence="5" id="KW-0238">DNA-binding</keyword>
<name>A0A8S2AWK5_ARAAE</name>
<dbReference type="PROSITE" id="PS51450">
    <property type="entry name" value="LRR"/>
    <property type="match status" value="1"/>
</dbReference>
<evidence type="ECO:0000256" key="1">
    <source>
        <dbReference type="ARBA" id="ARBA00004123"/>
    </source>
</evidence>
<proteinExistence type="predicted"/>
<dbReference type="InterPro" id="IPR033897">
    <property type="entry name" value="SRF-like_MADS-box"/>
</dbReference>
<dbReference type="SUPFAM" id="SSF52047">
    <property type="entry name" value="RNI-like"/>
    <property type="match status" value="1"/>
</dbReference>
<accession>A0A8S2AWK5</accession>
<dbReference type="Gene3D" id="3.40.1810.10">
    <property type="entry name" value="Transcription factor, MADS-box"/>
    <property type="match status" value="1"/>
</dbReference>
<dbReference type="SUPFAM" id="SSF55455">
    <property type="entry name" value="SRF-like"/>
    <property type="match status" value="1"/>
</dbReference>
<dbReference type="CDD" id="cd00266">
    <property type="entry name" value="MADS_SRF_like"/>
    <property type="match status" value="1"/>
</dbReference>
<dbReference type="GO" id="GO:0006952">
    <property type="term" value="P:defense response"/>
    <property type="evidence" value="ECO:0007669"/>
    <property type="project" value="UniProtKB-KW"/>
</dbReference>
<dbReference type="InterPro" id="IPR055414">
    <property type="entry name" value="LRR_R13L4/SHOC2-like"/>
</dbReference>
<dbReference type="Pfam" id="PF00319">
    <property type="entry name" value="SRF-TF"/>
    <property type="match status" value="1"/>
</dbReference>
<sequence>MAMRSLPSSSSSSSYSLASTSLSNRLETIFKKASELCTLCDIKACVIYYGPDGELKTWPKEREKVRDIALRLRFVESQKHKETKPDHQSLASSSLNQQTQSLNPSQFSLFMYNHGDNTLSQIPVSASNFNQDFSALLQQSEFKNQLVKQELCGYDQNMCMSNITNNSFQHPCVSNKEHYSAVQESVNNYELNQLMQKELYGCDQKLSNINSNNFQHPCVSNTQHNSAVQESLDNYGLNQLMQHELYGFDQNLCTSDITNSNVPNPSLSYELGSDFHDSCGNMVGNTSFSQDISTDTNHTISELNKSASLNIRRFSYKENSRPVTFHSFPYIPALEELKLVNLNIQKLSDGIGHLEFLEKLDLSGNDFENLPEVMNRLARLKTLCLRNCSKLKELPELTQVQSLTLSNCRSLRSLVKLSDASQDPGIYCLLELCLDNCKNVKSLSDQLSHFTKLTYLDLSSHDFKTLSSSIRDLTSLVTLCLNNCKKLKSLEELPLSLQFLDAQGCDSLEADALEHFIERLNKEVPAQPCSARFQETEMPSYERDHQATKSRLPKFLCCSHF</sequence>
<dbReference type="InterPro" id="IPR036879">
    <property type="entry name" value="TF_MADSbox_sf"/>
</dbReference>
<dbReference type="GO" id="GO:0045944">
    <property type="term" value="P:positive regulation of transcription by RNA polymerase II"/>
    <property type="evidence" value="ECO:0007669"/>
    <property type="project" value="InterPro"/>
</dbReference>
<evidence type="ECO:0000313" key="10">
    <source>
        <dbReference type="Proteomes" id="UP000682877"/>
    </source>
</evidence>
<comment type="subcellular location">
    <subcellularLocation>
        <location evidence="1">Nucleus</location>
    </subcellularLocation>
</comment>
<dbReference type="GO" id="GO:0005634">
    <property type="term" value="C:nucleus"/>
    <property type="evidence" value="ECO:0007669"/>
    <property type="project" value="UniProtKB-SubCell"/>
</dbReference>
<dbReference type="PANTHER" id="PTHR36766:SF30">
    <property type="entry name" value="TIR-NBS TYPE DISEASE RESISTANCE PROTEIN-RELATED"/>
    <property type="match status" value="1"/>
</dbReference>
<keyword evidence="2" id="KW-0677">Repeat</keyword>
<dbReference type="Pfam" id="PF23598">
    <property type="entry name" value="LRR_14"/>
    <property type="match status" value="1"/>
</dbReference>
<dbReference type="InterPro" id="IPR001611">
    <property type="entry name" value="Leu-rich_rpt"/>
</dbReference>
<keyword evidence="3" id="KW-0611">Plant defense</keyword>
<keyword evidence="10" id="KW-1185">Reference proteome</keyword>
<evidence type="ECO:0000259" key="8">
    <source>
        <dbReference type="PROSITE" id="PS50066"/>
    </source>
</evidence>
<dbReference type="Proteomes" id="UP000682877">
    <property type="component" value="Chromosome 7"/>
</dbReference>
<keyword evidence="7" id="KW-0539">Nucleus</keyword>
<dbReference type="GO" id="GO:0000987">
    <property type="term" value="F:cis-regulatory region sequence-specific DNA binding"/>
    <property type="evidence" value="ECO:0007669"/>
    <property type="project" value="InterPro"/>
</dbReference>
<evidence type="ECO:0000256" key="4">
    <source>
        <dbReference type="ARBA" id="ARBA00023015"/>
    </source>
</evidence>
<evidence type="ECO:0000256" key="5">
    <source>
        <dbReference type="ARBA" id="ARBA00023125"/>
    </source>
</evidence>